<evidence type="ECO:0000256" key="1">
    <source>
        <dbReference type="SAM" id="MobiDB-lite"/>
    </source>
</evidence>
<dbReference type="SUPFAM" id="SSF51126">
    <property type="entry name" value="Pectin lyase-like"/>
    <property type="match status" value="2"/>
</dbReference>
<sequence>MRRPAGLLVGVLVLALLSTVDGSAAPGPRVAPAPAPAPAALARPAPEPEPARAPVSQSPAPTPSAAAVSPAYDLLAAPPVADCPQGTVCADPIRFGARPDDGADDSAAFEAAVKAGGTVLVPAGTYLFSRPLRLRAGQTLAGAGMARTTLLLSWAHLANFSFDYVVSPESATATDVTVRDLTVDGGRRRSACADGAYTGSCVHNRGGGISVGTRWTVTRTRFTGLNYFKLWICAAQDVRILDNRWDNRAPGTGSGGEDNVGGGCATNGITLSGNRFDATLVGNVIDIARASGVRVDGNVSLTGSVFLEGVTDATFTRGSITGGGLNVLSNAGYESAAEYGNHNPSGVSVTDNRIDGAVWGINLRYSDRPGVSNRPGGGNVIARNTVTGAARVAILVTACQPGARTRPDTVTDNVVVDAGTDAADTYNSGCALLEPVGIAVAAGSGDTVTGNAVTDTRTPALTRYGISVGARYAPPTDRTVLRDNRVTGVPGGVEYHPR</sequence>
<dbReference type="EMBL" id="BOPF01000006">
    <property type="protein sequence ID" value="GIJ45016.1"/>
    <property type="molecule type" value="Genomic_DNA"/>
</dbReference>
<feature type="signal peptide" evidence="2">
    <location>
        <begin position="1"/>
        <end position="24"/>
    </location>
</feature>
<dbReference type="Proteomes" id="UP000619260">
    <property type="component" value="Unassembled WGS sequence"/>
</dbReference>
<evidence type="ECO:0000313" key="5">
    <source>
        <dbReference type="Proteomes" id="UP000619260"/>
    </source>
</evidence>
<evidence type="ECO:0000259" key="3">
    <source>
        <dbReference type="Pfam" id="PF12708"/>
    </source>
</evidence>
<dbReference type="Pfam" id="PF12708">
    <property type="entry name" value="Pect-lyase_RHGA_epim"/>
    <property type="match status" value="1"/>
</dbReference>
<dbReference type="InterPro" id="IPR012334">
    <property type="entry name" value="Pectin_lyas_fold"/>
</dbReference>
<feature type="chain" id="PRO_5035298790" description="Rhamnogalacturonase A/B/Epimerase-like pectate lyase domain-containing protein" evidence="2">
    <location>
        <begin position="25"/>
        <end position="498"/>
    </location>
</feature>
<dbReference type="InterPro" id="IPR006626">
    <property type="entry name" value="PbH1"/>
</dbReference>
<keyword evidence="5" id="KW-1185">Reference proteome</keyword>
<dbReference type="Gene3D" id="2.160.20.10">
    <property type="entry name" value="Single-stranded right-handed beta-helix, Pectin lyase-like"/>
    <property type="match status" value="1"/>
</dbReference>
<evidence type="ECO:0000256" key="2">
    <source>
        <dbReference type="SAM" id="SignalP"/>
    </source>
</evidence>
<dbReference type="InterPro" id="IPR024535">
    <property type="entry name" value="RHGA/B-epi-like_pectate_lyase"/>
</dbReference>
<name>A0A8J3YH63_9ACTN</name>
<keyword evidence="2" id="KW-0732">Signal</keyword>
<protein>
    <recommendedName>
        <fullName evidence="3">Rhamnogalacturonase A/B/Epimerase-like pectate lyase domain-containing protein</fullName>
    </recommendedName>
</protein>
<feature type="compositionally biased region" description="Low complexity" evidence="1">
    <location>
        <begin position="52"/>
        <end position="66"/>
    </location>
</feature>
<feature type="region of interest" description="Disordered" evidence="1">
    <location>
        <begin position="26"/>
        <end position="66"/>
    </location>
</feature>
<dbReference type="RefSeq" id="WP_203898578.1">
    <property type="nucleotide sequence ID" value="NZ_BOPF01000006.1"/>
</dbReference>
<proteinExistence type="predicted"/>
<comment type="caution">
    <text evidence="4">The sequence shown here is derived from an EMBL/GenBank/DDBJ whole genome shotgun (WGS) entry which is preliminary data.</text>
</comment>
<dbReference type="InterPro" id="IPR011050">
    <property type="entry name" value="Pectin_lyase_fold/virulence"/>
</dbReference>
<feature type="domain" description="Rhamnogalacturonase A/B/Epimerase-like pectate lyase" evidence="3">
    <location>
        <begin position="95"/>
        <end position="153"/>
    </location>
</feature>
<dbReference type="AlphaFoldDB" id="A0A8J3YH63"/>
<organism evidence="4 5">
    <name type="scientific">Virgisporangium aliadipatigenens</name>
    <dbReference type="NCBI Taxonomy" id="741659"/>
    <lineage>
        <taxon>Bacteria</taxon>
        <taxon>Bacillati</taxon>
        <taxon>Actinomycetota</taxon>
        <taxon>Actinomycetes</taxon>
        <taxon>Micromonosporales</taxon>
        <taxon>Micromonosporaceae</taxon>
        <taxon>Virgisporangium</taxon>
    </lineage>
</organism>
<gene>
    <name evidence="4" type="ORF">Val02_19020</name>
</gene>
<accession>A0A8J3YH63</accession>
<dbReference type="SMART" id="SM00710">
    <property type="entry name" value="PbH1"/>
    <property type="match status" value="6"/>
</dbReference>
<evidence type="ECO:0000313" key="4">
    <source>
        <dbReference type="EMBL" id="GIJ45016.1"/>
    </source>
</evidence>
<reference evidence="4" key="1">
    <citation type="submission" date="2021-01" db="EMBL/GenBank/DDBJ databases">
        <title>Whole genome shotgun sequence of Virgisporangium aliadipatigenens NBRC 105644.</title>
        <authorList>
            <person name="Komaki H."/>
            <person name="Tamura T."/>
        </authorList>
    </citation>
    <scope>NUCLEOTIDE SEQUENCE</scope>
    <source>
        <strain evidence="4">NBRC 105644</strain>
    </source>
</reference>